<gene>
    <name evidence="1" type="ORF">Q8X39_14460</name>
</gene>
<protein>
    <submittedName>
        <fullName evidence="1">Uncharacterized protein</fullName>
    </submittedName>
</protein>
<dbReference type="Proteomes" id="UP001235760">
    <property type="component" value="Unassembled WGS sequence"/>
</dbReference>
<sequence length="326" mass="34254">MPPPAVLPMAAPAVPDSPATLGPVTVPMGAAPRVATGGRSAVPLGPAARDAWARLRLRRGPGELRAMLLALVLTPGSSRERQCWIEETDDLDGAAFLMGDLETLPAHARLPALEAVLAHAALLPLADRQDLAPAVRRVMCADGRVRPLDRLKLLLVRHRLAGVQVPQRASLREADPDLGHLPLALRIAAADVSAFLARLVPQADPRVRVCAAGAGWHARVVTALWGSSPHPPACQVPDTDALVRALQTLRHLDWMRRPLLVRVWLDALHALAEQVGAPAASGGVSGLGGLDLDGAEALRIACGLLDTPVPPELSRLFAELPGAPAA</sequence>
<name>A0ABT9G5T4_LEPDI</name>
<dbReference type="EMBL" id="JAUZEE010000007">
    <property type="protein sequence ID" value="MDP4301843.1"/>
    <property type="molecule type" value="Genomic_DNA"/>
</dbReference>
<organism evidence="1 2">
    <name type="scientific">Leptothrix discophora</name>
    <dbReference type="NCBI Taxonomy" id="89"/>
    <lineage>
        <taxon>Bacteria</taxon>
        <taxon>Pseudomonadati</taxon>
        <taxon>Pseudomonadota</taxon>
        <taxon>Betaproteobacteria</taxon>
        <taxon>Burkholderiales</taxon>
        <taxon>Sphaerotilaceae</taxon>
        <taxon>Leptothrix</taxon>
    </lineage>
</organism>
<evidence type="ECO:0000313" key="2">
    <source>
        <dbReference type="Proteomes" id="UP001235760"/>
    </source>
</evidence>
<proteinExistence type="predicted"/>
<accession>A0ABT9G5T4</accession>
<comment type="caution">
    <text evidence="1">The sequence shown here is derived from an EMBL/GenBank/DDBJ whole genome shotgun (WGS) entry which is preliminary data.</text>
</comment>
<evidence type="ECO:0000313" key="1">
    <source>
        <dbReference type="EMBL" id="MDP4301843.1"/>
    </source>
</evidence>
<dbReference type="RefSeq" id="WP_305750387.1">
    <property type="nucleotide sequence ID" value="NZ_JAUZEE010000007.1"/>
</dbReference>
<keyword evidence="2" id="KW-1185">Reference proteome</keyword>
<reference evidence="1 2" key="1">
    <citation type="submission" date="2023-08" db="EMBL/GenBank/DDBJ databases">
        <authorList>
            <person name="Roldan D.M."/>
            <person name="Menes R.J."/>
        </authorList>
    </citation>
    <scope>NUCLEOTIDE SEQUENCE [LARGE SCALE GENOMIC DNA]</scope>
    <source>
        <strain evidence="1 2">CCM 2812</strain>
    </source>
</reference>